<name>A0A1N6DEG3_9BACT</name>
<evidence type="ECO:0000313" key="2">
    <source>
        <dbReference type="EMBL" id="SIN69209.1"/>
    </source>
</evidence>
<dbReference type="STRING" id="536979.SAMN04488055_0669"/>
<dbReference type="EMBL" id="FSRA01000001">
    <property type="protein sequence ID" value="SIN69209.1"/>
    <property type="molecule type" value="Genomic_DNA"/>
</dbReference>
<proteinExistence type="predicted"/>
<feature type="signal peptide" evidence="1">
    <location>
        <begin position="1"/>
        <end position="20"/>
    </location>
</feature>
<protein>
    <recommendedName>
        <fullName evidence="4">Outer membrane lipoprotein-sorting protein</fullName>
    </recommendedName>
</protein>
<gene>
    <name evidence="2" type="ORF">SAMN04488055_0669</name>
</gene>
<evidence type="ECO:0008006" key="4">
    <source>
        <dbReference type="Google" id="ProtNLM"/>
    </source>
</evidence>
<evidence type="ECO:0000313" key="3">
    <source>
        <dbReference type="Proteomes" id="UP000185003"/>
    </source>
</evidence>
<evidence type="ECO:0000256" key="1">
    <source>
        <dbReference type="SAM" id="SignalP"/>
    </source>
</evidence>
<sequence length="248" mass="28361">MYRTIVLLIASLIWLPAANAQEKLDTGRLETLLAKVRDVYRNGPMSFNVRYTAAAESQPALPLDSIQGEVAVNGVYCYYRLPGMETITNPRYNIILFKEDKLMYLTKPSVQAVQDPMLPVRTLLKAGKLQEIAVREEGKHQLLSMTFDAQSACRNMLLEIEKSTGYVQHIRYELKTELLPGLFNGEADEDRTTYGKFVIVRMVFYNYKKLDGDLGRFDEKNFFYLDGTEFKTASAYNDYTIFKGTPNL</sequence>
<accession>A0A1N6DEG3</accession>
<keyword evidence="3" id="KW-1185">Reference proteome</keyword>
<dbReference type="OrthoDB" id="651756at2"/>
<dbReference type="AlphaFoldDB" id="A0A1N6DEG3"/>
<dbReference type="Proteomes" id="UP000185003">
    <property type="component" value="Unassembled WGS sequence"/>
</dbReference>
<keyword evidence="1" id="KW-0732">Signal</keyword>
<feature type="chain" id="PRO_5012410273" description="Outer membrane lipoprotein-sorting protein" evidence="1">
    <location>
        <begin position="21"/>
        <end position="248"/>
    </location>
</feature>
<dbReference type="RefSeq" id="WP_143197320.1">
    <property type="nucleotide sequence ID" value="NZ_FSRA01000001.1"/>
</dbReference>
<reference evidence="2 3" key="1">
    <citation type="submission" date="2016-11" db="EMBL/GenBank/DDBJ databases">
        <authorList>
            <person name="Jaros S."/>
            <person name="Januszkiewicz K."/>
            <person name="Wedrychowicz H."/>
        </authorList>
    </citation>
    <scope>NUCLEOTIDE SEQUENCE [LARGE SCALE GENOMIC DNA]</scope>
    <source>
        <strain evidence="2 3">DSM 24787</strain>
    </source>
</reference>
<organism evidence="2 3">
    <name type="scientific">Chitinophaga niabensis</name>
    <dbReference type="NCBI Taxonomy" id="536979"/>
    <lineage>
        <taxon>Bacteria</taxon>
        <taxon>Pseudomonadati</taxon>
        <taxon>Bacteroidota</taxon>
        <taxon>Chitinophagia</taxon>
        <taxon>Chitinophagales</taxon>
        <taxon>Chitinophagaceae</taxon>
        <taxon>Chitinophaga</taxon>
    </lineage>
</organism>